<feature type="compositionally biased region" description="Basic and acidic residues" evidence="1">
    <location>
        <begin position="158"/>
        <end position="169"/>
    </location>
</feature>
<evidence type="ECO:0000313" key="2">
    <source>
        <dbReference type="EMBL" id="KAH0551265.1"/>
    </source>
</evidence>
<accession>A0AAV7IJ45</accession>
<feature type="compositionally biased region" description="Polar residues" evidence="1">
    <location>
        <begin position="138"/>
        <end position="155"/>
    </location>
</feature>
<evidence type="ECO:0000256" key="1">
    <source>
        <dbReference type="SAM" id="MobiDB-lite"/>
    </source>
</evidence>
<dbReference type="Proteomes" id="UP000826195">
    <property type="component" value="Unassembled WGS sequence"/>
</dbReference>
<feature type="region of interest" description="Disordered" evidence="1">
    <location>
        <begin position="1"/>
        <end position="169"/>
    </location>
</feature>
<gene>
    <name evidence="2" type="ORF">KQX54_000955</name>
</gene>
<dbReference type="AlphaFoldDB" id="A0AAV7IJ45"/>
<feature type="compositionally biased region" description="Basic and acidic residues" evidence="1">
    <location>
        <begin position="90"/>
        <end position="104"/>
    </location>
</feature>
<protein>
    <submittedName>
        <fullName evidence="2">Uncharacterized protein</fullName>
    </submittedName>
</protein>
<sequence>MSDHNLKVKAAGKTVKKLTLEPSKRAKKNLPAKMPSPEFTATSETEEDYENKNLNNSDKNLDNTSSSLEDFDRRDRHGSIDSTASSPEASDQRDHRETDSEKKKDKNRKQLTTKKSNLPATLPSPQLPLTPATEDINENNNDGNLDSTASSSEAFDQSDCRETDLEKKEEIETIRAKKLTKNKQNLSAPIDVSKITGTSGKKDEFDNKEMFTTWNLKPSGVIELSETLKPKIPLVANQGRPKKRTRAIKLIFTCVDKDTDQGPNKKRKKIEKQQEKQIKKFSTLTVEEKGEFMLNLLVKKDVKISNEQVISLEEIKKISVKTMLHAITASRFKIIKGKLSEDAYKYINKMIKKRTDEDTWYCGKCRKSISGNVSTECECCLRWFCVKCEKQEEKKKKVWF</sequence>
<comment type="caution">
    <text evidence="2">The sequence shown here is derived from an EMBL/GenBank/DDBJ whole genome shotgun (WGS) entry which is preliminary data.</text>
</comment>
<proteinExistence type="predicted"/>
<keyword evidence="3" id="KW-1185">Reference proteome</keyword>
<feature type="compositionally biased region" description="Polar residues" evidence="1">
    <location>
        <begin position="80"/>
        <end position="89"/>
    </location>
</feature>
<dbReference type="EMBL" id="JAHXZJ010001499">
    <property type="protein sequence ID" value="KAH0551265.1"/>
    <property type="molecule type" value="Genomic_DNA"/>
</dbReference>
<reference evidence="2 3" key="1">
    <citation type="journal article" date="2021" name="J. Hered.">
        <title>A chromosome-level genome assembly of the parasitoid wasp, Cotesia glomerata (Hymenoptera: Braconidae).</title>
        <authorList>
            <person name="Pinto B.J."/>
            <person name="Weis J.J."/>
            <person name="Gamble T."/>
            <person name="Ode P.J."/>
            <person name="Paul R."/>
            <person name="Zaspel J.M."/>
        </authorList>
    </citation>
    <scope>NUCLEOTIDE SEQUENCE [LARGE SCALE GENOMIC DNA]</scope>
    <source>
        <strain evidence="2">CgM1</strain>
    </source>
</reference>
<feature type="compositionally biased region" description="Low complexity" evidence="1">
    <location>
        <begin position="52"/>
        <end position="68"/>
    </location>
</feature>
<feature type="compositionally biased region" description="Basic and acidic residues" evidence="1">
    <location>
        <begin position="70"/>
        <end position="79"/>
    </location>
</feature>
<evidence type="ECO:0000313" key="3">
    <source>
        <dbReference type="Proteomes" id="UP000826195"/>
    </source>
</evidence>
<name>A0AAV7IJ45_COTGL</name>
<organism evidence="2 3">
    <name type="scientific">Cotesia glomerata</name>
    <name type="common">Lepidopteran parasitic wasp</name>
    <name type="synonym">Apanteles glomeratus</name>
    <dbReference type="NCBI Taxonomy" id="32391"/>
    <lineage>
        <taxon>Eukaryota</taxon>
        <taxon>Metazoa</taxon>
        <taxon>Ecdysozoa</taxon>
        <taxon>Arthropoda</taxon>
        <taxon>Hexapoda</taxon>
        <taxon>Insecta</taxon>
        <taxon>Pterygota</taxon>
        <taxon>Neoptera</taxon>
        <taxon>Endopterygota</taxon>
        <taxon>Hymenoptera</taxon>
        <taxon>Apocrita</taxon>
        <taxon>Ichneumonoidea</taxon>
        <taxon>Braconidae</taxon>
        <taxon>Microgastrinae</taxon>
        <taxon>Cotesia</taxon>
    </lineage>
</organism>